<proteinExistence type="predicted"/>
<evidence type="ECO:0000313" key="1">
    <source>
        <dbReference type="EMBL" id="KAF4509935.1"/>
    </source>
</evidence>
<dbReference type="Proteomes" id="UP000557566">
    <property type="component" value="Unassembled WGS sequence"/>
</dbReference>
<gene>
    <name evidence="1" type="ORF">G6O67_001869</name>
</gene>
<evidence type="ECO:0000313" key="2">
    <source>
        <dbReference type="Proteomes" id="UP000557566"/>
    </source>
</evidence>
<dbReference type="OrthoDB" id="4910718at2759"/>
<dbReference type="EMBL" id="JAAVMX010000003">
    <property type="protein sequence ID" value="KAF4509935.1"/>
    <property type="molecule type" value="Genomic_DNA"/>
</dbReference>
<comment type="caution">
    <text evidence="1">The sequence shown here is derived from an EMBL/GenBank/DDBJ whole genome shotgun (WGS) entry which is preliminary data.</text>
</comment>
<accession>A0A8H4PSZ4</accession>
<organism evidence="1 2">
    <name type="scientific">Ophiocordyceps sinensis</name>
    <dbReference type="NCBI Taxonomy" id="72228"/>
    <lineage>
        <taxon>Eukaryota</taxon>
        <taxon>Fungi</taxon>
        <taxon>Dikarya</taxon>
        <taxon>Ascomycota</taxon>
        <taxon>Pezizomycotina</taxon>
        <taxon>Sordariomycetes</taxon>
        <taxon>Hypocreomycetidae</taxon>
        <taxon>Hypocreales</taxon>
        <taxon>Ophiocordycipitaceae</taxon>
        <taxon>Ophiocordyceps</taxon>
    </lineage>
</organism>
<protein>
    <submittedName>
        <fullName evidence="1">Uncharacterized protein</fullName>
    </submittedName>
</protein>
<dbReference type="AlphaFoldDB" id="A0A8H4PSZ4"/>
<name>A0A8H4PSZ4_9HYPO</name>
<keyword evidence="2" id="KW-1185">Reference proteome</keyword>
<sequence length="277" mass="31525">MKDRSLSPRSRKWKAVVNRPFLSDSPMVGPPPHTWRDLRRPHLRRCVLDQDAMAWEQSLGGGSDGYSWKVRIGHEHFVVKVFYDTSPPDWYCYWAIQRECQNAAVLQMIEAALAQSGPIQVCSDPRTHSDALDNLYSFSDESIAASIAPEPPCTSLVGMPRMRKCFGWLKVHGHMLSRLPSALRPQAYDVDRIRRGFGYEEYFAIVYEFIDEEPNDAAVVEDVARFLWLTGFGHTMSPAGRNWKAGVLIDLSDVVYACGLGWNHRLYEPDTAEYILA</sequence>
<reference evidence="1 2" key="1">
    <citation type="journal article" date="2020" name="Genome Biol. Evol.">
        <title>A new high-quality draft genome assembly of the Chinese cordyceps Ophiocordyceps sinensis.</title>
        <authorList>
            <person name="Shu R."/>
            <person name="Zhang J."/>
            <person name="Meng Q."/>
            <person name="Zhang H."/>
            <person name="Zhou G."/>
            <person name="Li M."/>
            <person name="Wu P."/>
            <person name="Zhao Y."/>
            <person name="Chen C."/>
            <person name="Qin Q."/>
        </authorList>
    </citation>
    <scope>NUCLEOTIDE SEQUENCE [LARGE SCALE GENOMIC DNA]</scope>
    <source>
        <strain evidence="1 2">IOZ07</strain>
    </source>
</reference>